<protein>
    <recommendedName>
        <fullName evidence="7">C4-dicarboxylate ABC transporter substrate-binding protein</fullName>
    </recommendedName>
</protein>
<dbReference type="SUPFAM" id="SSF53850">
    <property type="entry name" value="Periplasmic binding protein-like II"/>
    <property type="match status" value="1"/>
</dbReference>
<dbReference type="GO" id="GO:0055085">
    <property type="term" value="P:transmembrane transport"/>
    <property type="evidence" value="ECO:0007669"/>
    <property type="project" value="InterPro"/>
</dbReference>
<dbReference type="EMBL" id="RQXX01000001">
    <property type="protein sequence ID" value="RVV99816.1"/>
    <property type="molecule type" value="Genomic_DNA"/>
</dbReference>
<dbReference type="Proteomes" id="UP000285908">
    <property type="component" value="Unassembled WGS sequence"/>
</dbReference>
<evidence type="ECO:0008006" key="7">
    <source>
        <dbReference type="Google" id="ProtNLM"/>
    </source>
</evidence>
<comment type="caution">
    <text evidence="5">The sequence shown here is derived from an EMBL/GenBank/DDBJ whole genome shotgun (WGS) entry which is preliminary data.</text>
</comment>
<dbReference type="CDD" id="cd13666">
    <property type="entry name" value="PBP2_TRAP_DctP_like_1"/>
    <property type="match status" value="1"/>
</dbReference>
<proteinExistence type="predicted"/>
<evidence type="ECO:0000313" key="6">
    <source>
        <dbReference type="Proteomes" id="UP000285908"/>
    </source>
</evidence>
<dbReference type="InterPro" id="IPR038404">
    <property type="entry name" value="TRAP_DctP_sf"/>
</dbReference>
<accession>A0A438AMP5</accession>
<evidence type="ECO:0000256" key="2">
    <source>
        <dbReference type="ARBA" id="ARBA00022729"/>
    </source>
</evidence>
<dbReference type="GO" id="GO:0042597">
    <property type="term" value="C:periplasmic space"/>
    <property type="evidence" value="ECO:0007669"/>
    <property type="project" value="UniProtKB-SubCell"/>
</dbReference>
<feature type="signal peptide" evidence="4">
    <location>
        <begin position="1"/>
        <end position="23"/>
    </location>
</feature>
<dbReference type="AlphaFoldDB" id="A0A438AMP5"/>
<sequence>MRHTKLLTAASAAALLAAAPVAAKDLVYGSWLGSNNATNTNALQPYFDMVREATDGEINWEMVSGAQLANGPATPEAVGANMMDGGIVMAPYQPRMLPATNMLFSQSLIGDDFIAATGAMNEVMMLGCPACQEEYERNDAVGFAGYSVSPYLFMCRDDVETMEDLQSKKIRASGGGVGIVELMGATPVSMPPSDATSALERGTIDCVLGSVQWLRSFGYMDVTDTVVEAPMGMGGPPIMMYVNRGVWEDMTPEQRQAHIDLAPDLVAMETFDAQLAEDESAVAEAKERGITFVEGGQPFDDLMARHDERQYQRNADAARDAGVEDPEALIDAYLAAYEKWKGISEEIGRDRDAFRDALDREIYSKVDPDEM</sequence>
<dbReference type="RefSeq" id="WP_127905257.1">
    <property type="nucleotide sequence ID" value="NZ_RQXX01000001.1"/>
</dbReference>
<dbReference type="PANTHER" id="PTHR33376:SF15">
    <property type="entry name" value="BLL6794 PROTEIN"/>
    <property type="match status" value="1"/>
</dbReference>
<feature type="chain" id="PRO_5019503842" description="C4-dicarboxylate ABC transporter substrate-binding protein" evidence="4">
    <location>
        <begin position="24"/>
        <end position="371"/>
    </location>
</feature>
<keyword evidence="6" id="KW-1185">Reference proteome</keyword>
<comment type="subcellular location">
    <subcellularLocation>
        <location evidence="1">Periplasm</location>
    </subcellularLocation>
</comment>
<organism evidence="5 6">
    <name type="scientific">Mesobaculum littorinae</name>
    <dbReference type="NCBI Taxonomy" id="2486419"/>
    <lineage>
        <taxon>Bacteria</taxon>
        <taxon>Pseudomonadati</taxon>
        <taxon>Pseudomonadota</taxon>
        <taxon>Alphaproteobacteria</taxon>
        <taxon>Rhodobacterales</taxon>
        <taxon>Roseobacteraceae</taxon>
        <taxon>Mesobaculum</taxon>
    </lineage>
</organism>
<dbReference type="InterPro" id="IPR018389">
    <property type="entry name" value="DctP_fam"/>
</dbReference>
<evidence type="ECO:0000256" key="1">
    <source>
        <dbReference type="ARBA" id="ARBA00004418"/>
    </source>
</evidence>
<gene>
    <name evidence="5" type="ORF">EKE94_03855</name>
</gene>
<dbReference type="Pfam" id="PF03480">
    <property type="entry name" value="DctP"/>
    <property type="match status" value="1"/>
</dbReference>
<keyword evidence="3" id="KW-0574">Periplasm</keyword>
<reference evidence="5 6" key="1">
    <citation type="submission" date="2018-11" db="EMBL/GenBank/DDBJ databases">
        <title>Mesobaculum littorinae gen. nov., sp. nov., isolated from Littorina scabra that represents a novel genus of the order Rhodobacteraceae.</title>
        <authorList>
            <person name="Li F."/>
        </authorList>
    </citation>
    <scope>NUCLEOTIDE SEQUENCE [LARGE SCALE GENOMIC DNA]</scope>
    <source>
        <strain evidence="5 6">M0103</strain>
    </source>
</reference>
<evidence type="ECO:0000256" key="4">
    <source>
        <dbReference type="SAM" id="SignalP"/>
    </source>
</evidence>
<dbReference type="OrthoDB" id="7239472at2"/>
<keyword evidence="2 4" id="KW-0732">Signal</keyword>
<name>A0A438AMP5_9RHOB</name>
<dbReference type="Gene3D" id="3.40.190.170">
    <property type="entry name" value="Bacterial extracellular solute-binding protein, family 7"/>
    <property type="match status" value="1"/>
</dbReference>
<evidence type="ECO:0000313" key="5">
    <source>
        <dbReference type="EMBL" id="RVV99816.1"/>
    </source>
</evidence>
<dbReference type="NCBIfam" id="NF037995">
    <property type="entry name" value="TRAP_S1"/>
    <property type="match status" value="1"/>
</dbReference>
<evidence type="ECO:0000256" key="3">
    <source>
        <dbReference type="ARBA" id="ARBA00022764"/>
    </source>
</evidence>
<dbReference type="PANTHER" id="PTHR33376">
    <property type="match status" value="1"/>
</dbReference>